<proteinExistence type="predicted"/>
<dbReference type="RefSeq" id="WP_189072989.1">
    <property type="nucleotide sequence ID" value="NZ_BMQN01000003.1"/>
</dbReference>
<organism evidence="1 2">
    <name type="scientific">Deinococcus sedimenti</name>
    <dbReference type="NCBI Taxonomy" id="1867090"/>
    <lineage>
        <taxon>Bacteria</taxon>
        <taxon>Thermotogati</taxon>
        <taxon>Deinococcota</taxon>
        <taxon>Deinococci</taxon>
        <taxon>Deinococcales</taxon>
        <taxon>Deinococcaceae</taxon>
        <taxon>Deinococcus</taxon>
    </lineage>
</organism>
<dbReference type="Proteomes" id="UP000644548">
    <property type="component" value="Unassembled WGS sequence"/>
</dbReference>
<sequence>MDSVVYAMVRQVAAMWSTLMYAQGHSADQATEVGMMQAALFLSDLGIVQDAQPYLDGARDAMNTARHLRTGQSN</sequence>
<comment type="caution">
    <text evidence="1">The sequence shown here is derived from an EMBL/GenBank/DDBJ whole genome shotgun (WGS) entry which is preliminary data.</text>
</comment>
<accession>A0ABQ2S641</accession>
<name>A0ABQ2S641_9DEIO</name>
<evidence type="ECO:0000313" key="2">
    <source>
        <dbReference type="Proteomes" id="UP000644548"/>
    </source>
</evidence>
<gene>
    <name evidence="1" type="ORF">GCM10008960_19600</name>
</gene>
<dbReference type="EMBL" id="BMQN01000003">
    <property type="protein sequence ID" value="GGR92707.1"/>
    <property type="molecule type" value="Genomic_DNA"/>
</dbReference>
<evidence type="ECO:0000313" key="1">
    <source>
        <dbReference type="EMBL" id="GGR92707.1"/>
    </source>
</evidence>
<keyword evidence="2" id="KW-1185">Reference proteome</keyword>
<protein>
    <submittedName>
        <fullName evidence="1">Uncharacterized protein</fullName>
    </submittedName>
</protein>
<reference evidence="2" key="1">
    <citation type="journal article" date="2019" name="Int. J. Syst. Evol. Microbiol.">
        <title>The Global Catalogue of Microorganisms (GCM) 10K type strain sequencing project: providing services to taxonomists for standard genome sequencing and annotation.</title>
        <authorList>
            <consortium name="The Broad Institute Genomics Platform"/>
            <consortium name="The Broad Institute Genome Sequencing Center for Infectious Disease"/>
            <person name="Wu L."/>
            <person name="Ma J."/>
        </authorList>
    </citation>
    <scope>NUCLEOTIDE SEQUENCE [LARGE SCALE GENOMIC DNA]</scope>
    <source>
        <strain evidence="2">JCM 31405</strain>
    </source>
</reference>